<dbReference type="InterPro" id="IPR032466">
    <property type="entry name" value="Metal_Hydrolase"/>
</dbReference>
<proteinExistence type="predicted"/>
<dbReference type="Gene3D" id="3.10.310.70">
    <property type="match status" value="1"/>
</dbReference>
<name>A0A9P8VNY2_9HYPO</name>
<feature type="domain" description="Amidohydrolase 3" evidence="1">
    <location>
        <begin position="62"/>
        <end position="533"/>
    </location>
</feature>
<evidence type="ECO:0000313" key="3">
    <source>
        <dbReference type="Proteomes" id="UP000777438"/>
    </source>
</evidence>
<dbReference type="EMBL" id="JAGPYM010000139">
    <property type="protein sequence ID" value="KAH6866159.1"/>
    <property type="molecule type" value="Genomic_DNA"/>
</dbReference>
<sequence length="537" mass="58549">MAPQVPAAAPEDATAYINGRVYTVDEAQPWAEAFVVSASGIFTLVGTTDDILTEARKKNLVVHDLRSHFIMPGIHDAHVHLLTAGLSHLSNARLGLDEVIPRAEAAGKLQDASCRCEYAHAFSHWLNADVFLISDFDRSCIDEAYPDTPVIIRAGAGHSLLLNTAALRESGYDISSELSVKGAYLARRPDGSLTGEVAEIGTTKAMLACPKPPLAHVKRSLTYAVQRLHKAGVTSCQEASANTLMVEGLRQLDGANQLQMDMYAHIVYGPEFLGEEPASQLHQLLDSSEALRTEHVDTRFVKIMLDGVPLAPYYTHAGLNEKGEVDENKICVEDVEEAVIKYDQRGMTCKIHCTGQGATRRALDAIEAARRKNPNGPRHEIAHCSGVSDADYPRFRQLNTTAEMSPAVFFSHSFTPDENALMDWNFPLMLSHNAHITIGSDWSVPESPDLLPGLESIVGAIGGSDRGKGARLLLRMLTLSGAEAVGREKETGSIKIGKRANFIEIDQDLSIGKEGAFRDARVLRTWFEGEIVFTTLT</sequence>
<dbReference type="AlphaFoldDB" id="A0A9P8VNY2"/>
<reference evidence="2 3" key="1">
    <citation type="journal article" date="2021" name="Nat. Commun.">
        <title>Genetic determinants of endophytism in the Arabidopsis root mycobiome.</title>
        <authorList>
            <person name="Mesny F."/>
            <person name="Miyauchi S."/>
            <person name="Thiergart T."/>
            <person name="Pickel B."/>
            <person name="Atanasova L."/>
            <person name="Karlsson M."/>
            <person name="Huettel B."/>
            <person name="Barry K.W."/>
            <person name="Haridas S."/>
            <person name="Chen C."/>
            <person name="Bauer D."/>
            <person name="Andreopoulos W."/>
            <person name="Pangilinan J."/>
            <person name="LaButti K."/>
            <person name="Riley R."/>
            <person name="Lipzen A."/>
            <person name="Clum A."/>
            <person name="Drula E."/>
            <person name="Henrissat B."/>
            <person name="Kohler A."/>
            <person name="Grigoriev I.V."/>
            <person name="Martin F.M."/>
            <person name="Hacquard S."/>
        </authorList>
    </citation>
    <scope>NUCLEOTIDE SEQUENCE [LARGE SCALE GENOMIC DNA]</scope>
    <source>
        <strain evidence="2 3">MPI-CAGE-CH-0241</strain>
    </source>
</reference>
<dbReference type="Proteomes" id="UP000777438">
    <property type="component" value="Unassembled WGS sequence"/>
</dbReference>
<comment type="caution">
    <text evidence="2">The sequence shown here is derived from an EMBL/GenBank/DDBJ whole genome shotgun (WGS) entry which is preliminary data.</text>
</comment>
<evidence type="ECO:0000313" key="2">
    <source>
        <dbReference type="EMBL" id="KAH6866159.1"/>
    </source>
</evidence>
<gene>
    <name evidence="2" type="ORF">B0T10DRAFT_420279</name>
</gene>
<dbReference type="Pfam" id="PF07969">
    <property type="entry name" value="Amidohydro_3"/>
    <property type="match status" value="1"/>
</dbReference>
<organism evidence="2 3">
    <name type="scientific">Thelonectria olida</name>
    <dbReference type="NCBI Taxonomy" id="1576542"/>
    <lineage>
        <taxon>Eukaryota</taxon>
        <taxon>Fungi</taxon>
        <taxon>Dikarya</taxon>
        <taxon>Ascomycota</taxon>
        <taxon>Pezizomycotina</taxon>
        <taxon>Sordariomycetes</taxon>
        <taxon>Hypocreomycetidae</taxon>
        <taxon>Hypocreales</taxon>
        <taxon>Nectriaceae</taxon>
        <taxon>Thelonectria</taxon>
    </lineage>
</organism>
<dbReference type="Gene3D" id="2.30.40.10">
    <property type="entry name" value="Urease, subunit C, domain 1"/>
    <property type="match status" value="1"/>
</dbReference>
<dbReference type="SUPFAM" id="SSF51338">
    <property type="entry name" value="Composite domain of metallo-dependent hydrolases"/>
    <property type="match status" value="1"/>
</dbReference>
<dbReference type="InterPro" id="IPR013108">
    <property type="entry name" value="Amidohydro_3"/>
</dbReference>
<evidence type="ECO:0000259" key="1">
    <source>
        <dbReference type="Pfam" id="PF07969"/>
    </source>
</evidence>
<dbReference type="PANTHER" id="PTHR22642">
    <property type="entry name" value="IMIDAZOLONEPROPIONASE"/>
    <property type="match status" value="1"/>
</dbReference>
<dbReference type="SUPFAM" id="SSF51556">
    <property type="entry name" value="Metallo-dependent hydrolases"/>
    <property type="match status" value="1"/>
</dbReference>
<dbReference type="PANTHER" id="PTHR22642:SF2">
    <property type="entry name" value="PROTEIN LONG AFTER FAR-RED 3"/>
    <property type="match status" value="1"/>
</dbReference>
<dbReference type="InterPro" id="IPR011059">
    <property type="entry name" value="Metal-dep_hydrolase_composite"/>
</dbReference>
<dbReference type="OrthoDB" id="194468at2759"/>
<dbReference type="GO" id="GO:0016810">
    <property type="term" value="F:hydrolase activity, acting on carbon-nitrogen (but not peptide) bonds"/>
    <property type="evidence" value="ECO:0007669"/>
    <property type="project" value="InterPro"/>
</dbReference>
<keyword evidence="3" id="KW-1185">Reference proteome</keyword>
<protein>
    <submittedName>
        <fullName evidence="2">Exoenzymes regulatory protein aepA</fullName>
    </submittedName>
</protein>
<dbReference type="Gene3D" id="3.20.20.140">
    <property type="entry name" value="Metal-dependent hydrolases"/>
    <property type="match status" value="1"/>
</dbReference>
<accession>A0A9P8VNY2</accession>